<feature type="coiled-coil region" evidence="1">
    <location>
        <begin position="28"/>
        <end position="55"/>
    </location>
</feature>
<accession>A0A1I7U3F9</accession>
<dbReference type="eggNOG" id="ENOG502THEP">
    <property type="taxonomic scope" value="Eukaryota"/>
</dbReference>
<dbReference type="AlphaFoldDB" id="A0A1I7U3F9"/>
<proteinExistence type="predicted"/>
<reference evidence="3" key="1">
    <citation type="submission" date="2016-11" db="UniProtKB">
        <authorList>
            <consortium name="WormBaseParasite"/>
        </authorList>
    </citation>
    <scope>IDENTIFICATION</scope>
</reference>
<evidence type="ECO:0000313" key="3">
    <source>
        <dbReference type="WBParaSite" id="Csp11.Scaffold629.g14461.t1"/>
    </source>
</evidence>
<keyword evidence="2" id="KW-1185">Reference proteome</keyword>
<name>A0A1I7U3F9_9PELO</name>
<evidence type="ECO:0000256" key="1">
    <source>
        <dbReference type="SAM" id="Coils"/>
    </source>
</evidence>
<dbReference type="WBParaSite" id="Csp11.Scaffold629.g14461.t1">
    <property type="protein sequence ID" value="Csp11.Scaffold629.g14461.t1"/>
    <property type="gene ID" value="Csp11.Scaffold629.g14461"/>
</dbReference>
<keyword evidence="1" id="KW-0175">Coiled coil</keyword>
<sequence length="103" mass="12131">MHKLFDGEVEQPDRKECKNREFYSFFILLDSLAHNIELERRLAELEQETENLRMCQSTDSTYSKSSAKWHHEKVPEDLANVDVTEFKHLVHSAAPLIYDTVSY</sequence>
<dbReference type="Proteomes" id="UP000095282">
    <property type="component" value="Unplaced"/>
</dbReference>
<protein>
    <submittedName>
        <fullName evidence="3">HAP1 N-terminal domain-containing protein</fullName>
    </submittedName>
</protein>
<dbReference type="STRING" id="1561998.A0A1I7U3F9"/>
<organism evidence="2 3">
    <name type="scientific">Caenorhabditis tropicalis</name>
    <dbReference type="NCBI Taxonomy" id="1561998"/>
    <lineage>
        <taxon>Eukaryota</taxon>
        <taxon>Metazoa</taxon>
        <taxon>Ecdysozoa</taxon>
        <taxon>Nematoda</taxon>
        <taxon>Chromadorea</taxon>
        <taxon>Rhabditida</taxon>
        <taxon>Rhabditina</taxon>
        <taxon>Rhabditomorpha</taxon>
        <taxon>Rhabditoidea</taxon>
        <taxon>Rhabditidae</taxon>
        <taxon>Peloderinae</taxon>
        <taxon>Caenorhabditis</taxon>
    </lineage>
</organism>
<evidence type="ECO:0000313" key="2">
    <source>
        <dbReference type="Proteomes" id="UP000095282"/>
    </source>
</evidence>